<organism evidence="1 2">
    <name type="scientific">Paramecium bursaria Chlorella virus 1</name>
    <name type="common">PBCV-1</name>
    <dbReference type="NCBI Taxonomy" id="10506"/>
    <lineage>
        <taxon>Viruses</taxon>
        <taxon>Varidnaviria</taxon>
        <taxon>Bamfordvirae</taxon>
        <taxon>Nucleocytoviricota</taxon>
        <taxon>Megaviricetes</taxon>
        <taxon>Algavirales</taxon>
        <taxon>Phycodnaviridae</taxon>
        <taxon>Chlorovirus</taxon>
        <taxon>Chlorovirus vanettense</taxon>
    </lineage>
</organism>
<reference evidence="1 2" key="2">
    <citation type="journal article" date="1995" name="Virology">
        <title>Analysis of 43 kb of the Chlorella virus PBCV-1 330-kb genome: map positions 45 to 88.</title>
        <authorList>
            <person name="Li Y."/>
            <person name="Lu Z."/>
            <person name="Burbank D.E."/>
            <person name="Kutish G.F."/>
            <person name="Rock D.L."/>
            <person name="Van Etten J.L."/>
        </authorList>
    </citation>
    <scope>NUCLEOTIDE SEQUENCE [LARGE SCALE GENOMIC DNA]</scope>
</reference>
<dbReference type="Proteomes" id="UP000000862">
    <property type="component" value="Segment"/>
</dbReference>
<reference evidence="1 2" key="5">
    <citation type="journal article" date="1997" name="Virology">
        <title>Analysis of 74 kb of DNA located at the right end of the 330-kb chlorella virus PBCV-1 genome.</title>
        <authorList>
            <person name="Li Y."/>
            <person name="Lu Z."/>
            <person name="Sun L."/>
            <person name="Ropp S."/>
            <person name="Kutish G.F."/>
            <person name="Rock D.L."/>
            <person name="Van Etten J.L."/>
        </authorList>
    </citation>
    <scope>NUCLEOTIDE SEQUENCE [LARGE SCALE GENOMIC DNA]</scope>
</reference>
<reference evidence="1 2" key="1">
    <citation type="journal article" date="1995" name="Virology">
        <title>Analysis of 45 kb of DNA located at the left end of the chlorella virus PBCV-1 genome.</title>
        <authorList>
            <person name="Lu Z."/>
            <person name="Li Y."/>
            <person name="Zhang Y."/>
            <person name="Kutish G.F."/>
            <person name="Rock D.L."/>
            <person name="Van Etten J.L."/>
        </authorList>
    </citation>
    <scope>NUCLEOTIDE SEQUENCE [LARGE SCALE GENOMIC DNA]</scope>
</reference>
<reference evidence="1 2" key="7">
    <citation type="journal article" date="2000" name="Virology">
        <title>Characterization of a beta-1,3-glucanase encoded by chlorella virus PBCV-1.</title>
        <authorList>
            <person name="Sun L."/>
            <person name="Gurnon J.R."/>
            <person name="Adams B.J."/>
            <person name="Graves M.V."/>
            <person name="Van Etten J.L."/>
        </authorList>
    </citation>
    <scope>NUCLEOTIDE SEQUENCE [LARGE SCALE GENOMIC DNA]</scope>
</reference>
<reference evidence="1 2" key="4">
    <citation type="journal article" date="1996" name="Virology">
        <title>Analysis of 76 kb of the chlorella virus PBCV-1 330-kb genome: map positions 182 to 258.</title>
        <authorList>
            <person name="Kutish G.F."/>
            <person name="Li Y."/>
            <person name="Lu Z."/>
            <person name="Furuta M."/>
            <person name="Rock D.L."/>
            <person name="Van Etten J.L."/>
        </authorList>
    </citation>
    <scope>NUCLEOTIDE SEQUENCE [LARGE SCALE GENOMIC DNA]</scope>
</reference>
<name>Q84506_PBCV1</name>
<dbReference type="PIR" id="T17676">
    <property type="entry name" value="T17676"/>
</dbReference>
<keyword evidence="2" id="KW-1185">Reference proteome</keyword>
<accession>Q84506</accession>
<dbReference type="KEGG" id="vg:918017"/>
<evidence type="ECO:0000313" key="1">
    <source>
        <dbReference type="EMBL" id="AAC96554.1"/>
    </source>
</evidence>
<gene>
    <name evidence="1" type="primary">a186L</name>
</gene>
<dbReference type="GeneID" id="918017"/>
<dbReference type="EMBL" id="JF411744">
    <property type="protein sequence ID" value="AAC96554.1"/>
    <property type="molecule type" value="Genomic_DNA"/>
</dbReference>
<proteinExistence type="predicted"/>
<protein>
    <submittedName>
        <fullName evidence="1">Uncharacterized protein</fullName>
    </submittedName>
</protein>
<evidence type="ECO:0000313" key="2">
    <source>
        <dbReference type="Proteomes" id="UP000000862"/>
    </source>
</evidence>
<dbReference type="RefSeq" id="NP_048533.1">
    <property type="nucleotide sequence ID" value="NC_000852.5"/>
</dbReference>
<reference evidence="1 2" key="6">
    <citation type="journal article" date="1999" name="Virology">
        <title>Chlorella virus PBCV-1 encodes a functional homospermidine synthase.</title>
        <authorList>
            <person name="Kaiser A."/>
            <person name="Vollmert M."/>
            <person name="Tholl D."/>
            <person name="Graves M.V."/>
            <person name="Gurnon J.R."/>
            <person name="Xing W."/>
            <person name="Lisec A.D."/>
            <person name="Nickerson K.W."/>
            <person name="Van Etten J.L."/>
        </authorList>
    </citation>
    <scope>NUCLEOTIDE SEQUENCE [LARGE SCALE GENOMIC DNA]</scope>
</reference>
<sequence>MAPAHHTSEKSLQFGYNNPLDFQQAETYDLYYKFQYPNLQSPVEELSCLQQVPNVERMSRLRYPNWKYVSARDTPSKLESNLQD</sequence>
<organismHost>
    <name type="scientific">Chlorella</name>
    <dbReference type="NCBI Taxonomy" id="3071"/>
</organismHost>
<reference evidence="1 2" key="8">
    <citation type="journal article" date="2010" name="J. Virol.">
        <title>Microarray analysis of Paramecium bursaria chlorella virus 1 transcription.</title>
        <authorList>
            <person name="Yanai-Balser G.M."/>
            <person name="Duncan G.A."/>
            <person name="Eudy J.D."/>
            <person name="Wang D."/>
            <person name="Li X."/>
            <person name="Agarkova I.V."/>
            <person name="Dunigan D.D."/>
            <person name="Van Etten J.L."/>
        </authorList>
    </citation>
    <scope>NUCLEOTIDE SEQUENCE [LARGE SCALE GENOMIC DNA]</scope>
</reference>
<reference evidence="1 2" key="3">
    <citation type="journal article" date="1996" name="Virology">
        <title>Analysis of 94 kb of the chlorella virus PBCV-1 330-kb genome: map positions 88 to 182.</title>
        <authorList>
            <person name="Lu Z."/>
            <person name="Li Y."/>
            <person name="Que Q."/>
            <person name="Kutish G.F."/>
            <person name="Rock D.L."/>
            <person name="Van Etten J.L."/>
        </authorList>
    </citation>
    <scope>NUCLEOTIDE SEQUENCE [LARGE SCALE GENOMIC DNA]</scope>
</reference>